<dbReference type="PANTHER" id="PTHR20982:SF3">
    <property type="entry name" value="MITOCHONDRIAL RIBOSOME RECYCLING FACTOR PSEUDO 1"/>
    <property type="match status" value="1"/>
</dbReference>
<protein>
    <recommendedName>
        <fullName evidence="3">Ribosome-recycling factor</fullName>
        <shortName evidence="3">RRF</shortName>
    </recommendedName>
    <alternativeName>
        <fullName evidence="3">Ribosome-releasing factor</fullName>
    </alternativeName>
</protein>
<dbReference type="Proteomes" id="UP000178276">
    <property type="component" value="Unassembled WGS sequence"/>
</dbReference>
<organism evidence="5 6">
    <name type="scientific">Candidatus Giovannonibacteria bacterium RIFCSPHIGHO2_02_43_16</name>
    <dbReference type="NCBI Taxonomy" id="1798331"/>
    <lineage>
        <taxon>Bacteria</taxon>
        <taxon>Candidatus Giovannoniibacteriota</taxon>
    </lineage>
</organism>
<reference evidence="5 6" key="1">
    <citation type="journal article" date="2016" name="Nat. Commun.">
        <title>Thousands of microbial genomes shed light on interconnected biogeochemical processes in an aquifer system.</title>
        <authorList>
            <person name="Anantharaman K."/>
            <person name="Brown C.T."/>
            <person name="Hug L.A."/>
            <person name="Sharon I."/>
            <person name="Castelle C.J."/>
            <person name="Probst A.J."/>
            <person name="Thomas B.C."/>
            <person name="Singh A."/>
            <person name="Wilkins M.J."/>
            <person name="Karaoz U."/>
            <person name="Brodie E.L."/>
            <person name="Williams K.H."/>
            <person name="Hubbard S.S."/>
            <person name="Banfield J.F."/>
        </authorList>
    </citation>
    <scope>NUCLEOTIDE SEQUENCE [LARGE SCALE GENOMIC DNA]</scope>
</reference>
<dbReference type="FunFam" id="3.30.1360.40:FF:000001">
    <property type="entry name" value="Ribosome-recycling factor"/>
    <property type="match status" value="1"/>
</dbReference>
<dbReference type="EMBL" id="MFHJ01000018">
    <property type="protein sequence ID" value="OGF74081.1"/>
    <property type="molecule type" value="Genomic_DNA"/>
</dbReference>
<dbReference type="GO" id="GO:0006415">
    <property type="term" value="P:translational termination"/>
    <property type="evidence" value="ECO:0007669"/>
    <property type="project" value="UniProtKB-UniRule"/>
</dbReference>
<dbReference type="PANTHER" id="PTHR20982">
    <property type="entry name" value="RIBOSOME RECYCLING FACTOR"/>
    <property type="match status" value="1"/>
</dbReference>
<name>A0A1F5WFK0_9BACT</name>
<comment type="caution">
    <text evidence="5">The sequence shown here is derived from an EMBL/GenBank/DDBJ whole genome shotgun (WGS) entry which is preliminary data.</text>
</comment>
<dbReference type="NCBIfam" id="TIGR00496">
    <property type="entry name" value="frr"/>
    <property type="match status" value="1"/>
</dbReference>
<proteinExistence type="inferred from homology"/>
<dbReference type="Pfam" id="PF01765">
    <property type="entry name" value="RRF"/>
    <property type="match status" value="1"/>
</dbReference>
<evidence type="ECO:0000313" key="6">
    <source>
        <dbReference type="Proteomes" id="UP000178276"/>
    </source>
</evidence>
<dbReference type="STRING" id="1798331.A2W57_02625"/>
<dbReference type="HAMAP" id="MF_00040">
    <property type="entry name" value="RRF"/>
    <property type="match status" value="1"/>
</dbReference>
<accession>A0A1F5WFK0</accession>
<sequence length="184" mass="21109">MMAYDFKKLQEKLDSLTKYFESDISSLRTGRASPALVESIKVDAYGAMNPLKNIASVIVEDAKTLLVQPWDKSLVEIISKAIEMSNIGAHPVVAKDSIRISLPSLTEERRKSLAKILKEKTEETRISIRKVRDEVWKDIQEKEKAKILSEDEKFRLKEEMEKKIKKGSDRLDEIAAKKEKEIME</sequence>
<keyword evidence="2 3" id="KW-0648">Protein biosynthesis</keyword>
<dbReference type="InterPro" id="IPR002661">
    <property type="entry name" value="Ribosome_recyc_fac"/>
</dbReference>
<dbReference type="InterPro" id="IPR036191">
    <property type="entry name" value="RRF_sf"/>
</dbReference>
<comment type="function">
    <text evidence="3">Responsible for the release of ribosomes from messenger RNA at the termination of protein biosynthesis. May increase the efficiency of translation by recycling ribosomes from one round of translation to another.</text>
</comment>
<evidence type="ECO:0000313" key="5">
    <source>
        <dbReference type="EMBL" id="OGF74081.1"/>
    </source>
</evidence>
<dbReference type="GO" id="GO:0043023">
    <property type="term" value="F:ribosomal large subunit binding"/>
    <property type="evidence" value="ECO:0007669"/>
    <property type="project" value="TreeGrafter"/>
</dbReference>
<dbReference type="GO" id="GO:0005737">
    <property type="term" value="C:cytoplasm"/>
    <property type="evidence" value="ECO:0007669"/>
    <property type="project" value="UniProtKB-SubCell"/>
</dbReference>
<dbReference type="SUPFAM" id="SSF55194">
    <property type="entry name" value="Ribosome recycling factor, RRF"/>
    <property type="match status" value="1"/>
</dbReference>
<dbReference type="Gene3D" id="1.10.132.20">
    <property type="entry name" value="Ribosome-recycling factor"/>
    <property type="match status" value="1"/>
</dbReference>
<dbReference type="Gene3D" id="3.30.1360.40">
    <property type="match status" value="1"/>
</dbReference>
<evidence type="ECO:0000256" key="1">
    <source>
        <dbReference type="ARBA" id="ARBA00005912"/>
    </source>
</evidence>
<gene>
    <name evidence="3" type="primary">frr</name>
    <name evidence="5" type="ORF">A2W57_02625</name>
</gene>
<dbReference type="AlphaFoldDB" id="A0A1F5WFK0"/>
<evidence type="ECO:0000256" key="3">
    <source>
        <dbReference type="HAMAP-Rule" id="MF_00040"/>
    </source>
</evidence>
<comment type="similarity">
    <text evidence="1 3">Belongs to the RRF family.</text>
</comment>
<keyword evidence="3" id="KW-0963">Cytoplasm</keyword>
<dbReference type="InterPro" id="IPR023584">
    <property type="entry name" value="Ribosome_recyc_fac_dom"/>
</dbReference>
<feature type="domain" description="Ribosome recycling factor" evidence="4">
    <location>
        <begin position="20"/>
        <end position="183"/>
    </location>
</feature>
<evidence type="ECO:0000256" key="2">
    <source>
        <dbReference type="ARBA" id="ARBA00022917"/>
    </source>
</evidence>
<comment type="subcellular location">
    <subcellularLocation>
        <location evidence="3">Cytoplasm</location>
    </subcellularLocation>
</comment>
<evidence type="ECO:0000259" key="4">
    <source>
        <dbReference type="Pfam" id="PF01765"/>
    </source>
</evidence>